<keyword evidence="2 5" id="KW-0575">Peroxidase</keyword>
<dbReference type="InterPro" id="IPR029759">
    <property type="entry name" value="GPX_AS"/>
</dbReference>
<evidence type="ECO:0000256" key="3">
    <source>
        <dbReference type="ARBA" id="ARBA00023002"/>
    </source>
</evidence>
<dbReference type="PANTHER" id="PTHR11592:SF78">
    <property type="entry name" value="GLUTATHIONE PEROXIDASE"/>
    <property type="match status" value="1"/>
</dbReference>
<feature type="active site" evidence="4">
    <location>
        <position position="35"/>
    </location>
</feature>
<dbReference type="Pfam" id="PF00255">
    <property type="entry name" value="GSHPx"/>
    <property type="match status" value="1"/>
</dbReference>
<evidence type="ECO:0000256" key="4">
    <source>
        <dbReference type="PIRSR" id="PIRSR000303-1"/>
    </source>
</evidence>
<dbReference type="CDD" id="cd00340">
    <property type="entry name" value="GSH_Peroxidase"/>
    <property type="match status" value="1"/>
</dbReference>
<dbReference type="GO" id="GO:0034599">
    <property type="term" value="P:cellular response to oxidative stress"/>
    <property type="evidence" value="ECO:0007669"/>
    <property type="project" value="TreeGrafter"/>
</dbReference>
<dbReference type="PROSITE" id="PS51355">
    <property type="entry name" value="GLUTATHIONE_PEROXID_3"/>
    <property type="match status" value="1"/>
</dbReference>
<gene>
    <name evidence="6" type="ORF">FF124_04935</name>
</gene>
<dbReference type="InterPro" id="IPR029760">
    <property type="entry name" value="GPX_CS"/>
</dbReference>
<dbReference type="InterPro" id="IPR000889">
    <property type="entry name" value="Glutathione_peroxidase"/>
</dbReference>
<evidence type="ECO:0000256" key="2">
    <source>
        <dbReference type="ARBA" id="ARBA00022559"/>
    </source>
</evidence>
<comment type="caution">
    <text evidence="6">The sequence shown here is derived from an EMBL/GenBank/DDBJ whole genome shotgun (WGS) entry which is preliminary data.</text>
</comment>
<dbReference type="SUPFAM" id="SSF52833">
    <property type="entry name" value="Thioredoxin-like"/>
    <property type="match status" value="1"/>
</dbReference>
<evidence type="ECO:0000256" key="5">
    <source>
        <dbReference type="RuleBase" id="RU000499"/>
    </source>
</evidence>
<organism evidence="6 7">
    <name type="scientific">Martelella lutilitoris</name>
    <dbReference type="NCBI Taxonomy" id="2583532"/>
    <lineage>
        <taxon>Bacteria</taxon>
        <taxon>Pseudomonadati</taxon>
        <taxon>Pseudomonadota</taxon>
        <taxon>Alphaproteobacteria</taxon>
        <taxon>Hyphomicrobiales</taxon>
        <taxon>Aurantimonadaceae</taxon>
        <taxon>Martelella</taxon>
    </lineage>
</organism>
<keyword evidence="7" id="KW-1185">Reference proteome</keyword>
<dbReference type="PROSITE" id="PS00763">
    <property type="entry name" value="GLUTATHIONE_PEROXID_2"/>
    <property type="match status" value="1"/>
</dbReference>
<comment type="similarity">
    <text evidence="1 5">Belongs to the glutathione peroxidase family.</text>
</comment>
<evidence type="ECO:0000313" key="6">
    <source>
        <dbReference type="EMBL" id="TNB49332.1"/>
    </source>
</evidence>
<name>A0A5C4JVL2_9HYPH</name>
<dbReference type="RefSeq" id="WP_138747362.1">
    <property type="nucleotide sequence ID" value="NZ_VCLB01000002.1"/>
</dbReference>
<sequence length="163" mass="18455">MTIYDFSAKSIDGTTVDLSRYKGHVLLIVNTASQCGFTPQYEGLEDLYRKYREQAFAVLGFPCNQFGGQEPGDEDEIDYFCKTQYDIDFPMFAKVDVNGDDAHPLFKYLKKERPGFLGSGIIKWNFTKFLVGRDGEPIRRFAPTIKPEDLQDDINDALAVGAE</sequence>
<dbReference type="Gene3D" id="3.40.30.10">
    <property type="entry name" value="Glutaredoxin"/>
    <property type="match status" value="1"/>
</dbReference>
<dbReference type="PRINTS" id="PR01011">
    <property type="entry name" value="GLUTPROXDASE"/>
</dbReference>
<dbReference type="GO" id="GO:0004601">
    <property type="term" value="F:peroxidase activity"/>
    <property type="evidence" value="ECO:0007669"/>
    <property type="project" value="UniProtKB-KW"/>
</dbReference>
<proteinExistence type="inferred from homology"/>
<dbReference type="EMBL" id="VCLB01000002">
    <property type="protein sequence ID" value="TNB49332.1"/>
    <property type="molecule type" value="Genomic_DNA"/>
</dbReference>
<evidence type="ECO:0000313" key="7">
    <source>
        <dbReference type="Proteomes" id="UP000307874"/>
    </source>
</evidence>
<dbReference type="Proteomes" id="UP000307874">
    <property type="component" value="Unassembled WGS sequence"/>
</dbReference>
<evidence type="ECO:0000256" key="1">
    <source>
        <dbReference type="ARBA" id="ARBA00006926"/>
    </source>
</evidence>
<accession>A0A5C4JVL2</accession>
<dbReference type="PROSITE" id="PS00460">
    <property type="entry name" value="GLUTATHIONE_PEROXID_1"/>
    <property type="match status" value="1"/>
</dbReference>
<dbReference type="FunFam" id="3.40.30.10:FF:000010">
    <property type="entry name" value="Glutathione peroxidase"/>
    <property type="match status" value="1"/>
</dbReference>
<reference evidence="6 7" key="1">
    <citation type="submission" date="2019-06" db="EMBL/GenBank/DDBJ databases">
        <title>Martelella lutilitoris sp. nov., isolated from a tidal mudflat.</title>
        <authorList>
            <person name="Kim Y.-J."/>
        </authorList>
    </citation>
    <scope>NUCLEOTIDE SEQUENCE [LARGE SCALE GENOMIC DNA]</scope>
    <source>
        <strain evidence="6 7">GH2-6</strain>
    </source>
</reference>
<dbReference type="AlphaFoldDB" id="A0A5C4JVL2"/>
<dbReference type="InterPro" id="IPR036249">
    <property type="entry name" value="Thioredoxin-like_sf"/>
</dbReference>
<keyword evidence="3 5" id="KW-0560">Oxidoreductase</keyword>
<dbReference type="PANTHER" id="PTHR11592">
    <property type="entry name" value="GLUTATHIONE PEROXIDASE"/>
    <property type="match status" value="1"/>
</dbReference>
<dbReference type="PIRSF" id="PIRSF000303">
    <property type="entry name" value="Glutathion_perox"/>
    <property type="match status" value="1"/>
</dbReference>
<protein>
    <recommendedName>
        <fullName evidence="5">Glutathione peroxidase</fullName>
    </recommendedName>
</protein>
<dbReference type="OrthoDB" id="9785502at2"/>